<keyword evidence="1" id="KW-0472">Membrane</keyword>
<organism evidence="2 3">
    <name type="scientific">Acidiluteibacter ferrifornacis</name>
    <dbReference type="NCBI Taxonomy" id="2692424"/>
    <lineage>
        <taxon>Bacteria</taxon>
        <taxon>Pseudomonadati</taxon>
        <taxon>Bacteroidota</taxon>
        <taxon>Flavobacteriia</taxon>
        <taxon>Flavobacteriales</taxon>
        <taxon>Cryomorphaceae</taxon>
        <taxon>Acidiluteibacter</taxon>
    </lineage>
</organism>
<feature type="transmembrane region" description="Helical" evidence="1">
    <location>
        <begin position="31"/>
        <end position="48"/>
    </location>
</feature>
<comment type="caution">
    <text evidence="2">The sequence shown here is derived from an EMBL/GenBank/DDBJ whole genome shotgun (WGS) entry which is preliminary data.</text>
</comment>
<evidence type="ECO:0000313" key="2">
    <source>
        <dbReference type="EMBL" id="NBG66578.1"/>
    </source>
</evidence>
<keyword evidence="1" id="KW-1133">Transmembrane helix</keyword>
<evidence type="ECO:0000256" key="1">
    <source>
        <dbReference type="SAM" id="Phobius"/>
    </source>
</evidence>
<dbReference type="EMBL" id="WWNE01000008">
    <property type="protein sequence ID" value="NBG66578.1"/>
    <property type="molecule type" value="Genomic_DNA"/>
</dbReference>
<feature type="transmembrane region" description="Helical" evidence="1">
    <location>
        <begin position="7"/>
        <end position="25"/>
    </location>
</feature>
<dbReference type="AlphaFoldDB" id="A0A6N9NIS4"/>
<feature type="transmembrane region" description="Helical" evidence="1">
    <location>
        <begin position="55"/>
        <end position="80"/>
    </location>
</feature>
<reference evidence="2 3" key="1">
    <citation type="submission" date="2019-12" db="EMBL/GenBank/DDBJ databases">
        <authorList>
            <person name="Zhao J."/>
        </authorList>
    </citation>
    <scope>NUCLEOTIDE SEQUENCE [LARGE SCALE GENOMIC DNA]</scope>
    <source>
        <strain evidence="2 3">S-15</strain>
    </source>
</reference>
<dbReference type="InterPro" id="IPR045781">
    <property type="entry name" value="SxtJ"/>
</dbReference>
<dbReference type="Pfam" id="PF19588">
    <property type="entry name" value="SxtJ"/>
    <property type="match status" value="1"/>
</dbReference>
<proteinExistence type="predicted"/>
<gene>
    <name evidence="2" type="ORF">GQN54_10655</name>
</gene>
<sequence length="121" mass="13683">MKKLKANTDKSILTIVVGLTLISILSEVNEFLYAAVIIGGVSLVSVSLSKWIEKLWMCLANVLSYIIPNIILTLLFYLVLTPLAYLSRLGNKNPLQLKNTEGSMFKDRITEFQPTDFDKMW</sequence>
<evidence type="ECO:0000313" key="3">
    <source>
        <dbReference type="Proteomes" id="UP000470771"/>
    </source>
</evidence>
<keyword evidence="3" id="KW-1185">Reference proteome</keyword>
<evidence type="ECO:0008006" key="4">
    <source>
        <dbReference type="Google" id="ProtNLM"/>
    </source>
</evidence>
<dbReference type="RefSeq" id="WP_160633535.1">
    <property type="nucleotide sequence ID" value="NZ_WWNE01000008.1"/>
</dbReference>
<name>A0A6N9NIS4_9FLAO</name>
<keyword evidence="1" id="KW-0812">Transmembrane</keyword>
<protein>
    <recommendedName>
        <fullName evidence="4">SxtJ</fullName>
    </recommendedName>
</protein>
<accession>A0A6N9NIS4</accession>
<dbReference type="Proteomes" id="UP000470771">
    <property type="component" value="Unassembled WGS sequence"/>
</dbReference>